<name>A0AB34KF38_9PEZI</name>
<dbReference type="GO" id="GO:0009277">
    <property type="term" value="C:fungal-type cell wall"/>
    <property type="evidence" value="ECO:0007669"/>
    <property type="project" value="TreeGrafter"/>
</dbReference>
<dbReference type="SUPFAM" id="SSF53254">
    <property type="entry name" value="Phosphoglycerate mutase-like"/>
    <property type="match status" value="1"/>
</dbReference>
<keyword evidence="5" id="KW-1185">Reference proteome</keyword>
<dbReference type="EMBL" id="JAAQHG020000033">
    <property type="protein sequence ID" value="KAL1583647.1"/>
    <property type="molecule type" value="Genomic_DNA"/>
</dbReference>
<dbReference type="InterPro" id="IPR029033">
    <property type="entry name" value="His_PPase_superfam"/>
</dbReference>
<evidence type="ECO:0000256" key="3">
    <source>
        <dbReference type="PIRSR" id="PIRSR000894-2"/>
    </source>
</evidence>
<dbReference type="InterPro" id="IPR000560">
    <property type="entry name" value="His_Pase_clade-2"/>
</dbReference>
<gene>
    <name evidence="4" type="ORF">WHR41_07754</name>
</gene>
<dbReference type="Pfam" id="PF00328">
    <property type="entry name" value="His_Phos_2"/>
    <property type="match status" value="1"/>
</dbReference>
<keyword evidence="1" id="KW-0378">Hydrolase</keyword>
<protein>
    <recommendedName>
        <fullName evidence="6">Acid phosphatase</fullName>
    </recommendedName>
</protein>
<dbReference type="PANTHER" id="PTHR20963">
    <property type="entry name" value="MULTIPLE INOSITOL POLYPHOSPHATE PHOSPHATASE-RELATED"/>
    <property type="match status" value="1"/>
</dbReference>
<evidence type="ECO:0000313" key="4">
    <source>
        <dbReference type="EMBL" id="KAL1583647.1"/>
    </source>
</evidence>
<dbReference type="GeneID" id="96009196"/>
<feature type="disulfide bond" evidence="3">
    <location>
        <begin position="239"/>
        <end position="252"/>
    </location>
</feature>
<dbReference type="PANTHER" id="PTHR20963:SF14">
    <property type="entry name" value="ACID PHOSPHATASE, PUTATIVE-RELATED"/>
    <property type="match status" value="1"/>
</dbReference>
<reference evidence="4 5" key="1">
    <citation type="journal article" date="2020" name="Microbiol. Resour. Announc.">
        <title>Draft Genome Sequence of a Cladosporium Species Isolated from the Mesophotic Ascidian Didemnum maculosum.</title>
        <authorList>
            <person name="Gioti A."/>
            <person name="Siaperas R."/>
            <person name="Nikolaivits E."/>
            <person name="Le Goff G."/>
            <person name="Ouazzani J."/>
            <person name="Kotoulas G."/>
            <person name="Topakas E."/>
        </authorList>
    </citation>
    <scope>NUCLEOTIDE SEQUENCE [LARGE SCALE GENOMIC DNA]</scope>
    <source>
        <strain evidence="4 5">TM138-S3</strain>
    </source>
</reference>
<dbReference type="InterPro" id="IPR016274">
    <property type="entry name" value="Histidine_acid_Pase_euk"/>
</dbReference>
<feature type="disulfide bond" evidence="3">
    <location>
        <begin position="406"/>
        <end position="414"/>
    </location>
</feature>
<dbReference type="Gene3D" id="3.40.50.1240">
    <property type="entry name" value="Phosphoglycerate mutase-like"/>
    <property type="match status" value="1"/>
</dbReference>
<dbReference type="FunFam" id="3.40.50.1240:FF:000065">
    <property type="entry name" value="Similar to histidine acid phosphatase"/>
    <property type="match status" value="1"/>
</dbReference>
<keyword evidence="3" id="KW-1015">Disulfide bond</keyword>
<organism evidence="4 5">
    <name type="scientific">Cladosporium halotolerans</name>
    <dbReference type="NCBI Taxonomy" id="1052096"/>
    <lineage>
        <taxon>Eukaryota</taxon>
        <taxon>Fungi</taxon>
        <taxon>Dikarya</taxon>
        <taxon>Ascomycota</taxon>
        <taxon>Pezizomycotina</taxon>
        <taxon>Dothideomycetes</taxon>
        <taxon>Dothideomycetidae</taxon>
        <taxon>Cladosporiales</taxon>
        <taxon>Cladosporiaceae</taxon>
        <taxon>Cladosporium</taxon>
    </lineage>
</organism>
<comment type="caution">
    <text evidence="4">The sequence shown here is derived from an EMBL/GenBank/DDBJ whole genome shotgun (WGS) entry which is preliminary data.</text>
</comment>
<dbReference type="RefSeq" id="XP_069226754.1">
    <property type="nucleotide sequence ID" value="XM_069376358.1"/>
</dbReference>
<dbReference type="Proteomes" id="UP000803884">
    <property type="component" value="Unassembled WGS sequence"/>
</dbReference>
<dbReference type="CDD" id="cd07061">
    <property type="entry name" value="HP_HAP_like"/>
    <property type="match status" value="1"/>
</dbReference>
<dbReference type="PIRSF" id="PIRSF000894">
    <property type="entry name" value="Acid_phosphatase"/>
    <property type="match status" value="1"/>
</dbReference>
<evidence type="ECO:0000256" key="2">
    <source>
        <dbReference type="ARBA" id="ARBA00023180"/>
    </source>
</evidence>
<evidence type="ECO:0000256" key="1">
    <source>
        <dbReference type="ARBA" id="ARBA00022801"/>
    </source>
</evidence>
<evidence type="ECO:0000313" key="5">
    <source>
        <dbReference type="Proteomes" id="UP000803884"/>
    </source>
</evidence>
<dbReference type="GO" id="GO:0003993">
    <property type="term" value="F:acid phosphatase activity"/>
    <property type="evidence" value="ECO:0007669"/>
    <property type="project" value="TreeGrafter"/>
</dbReference>
<proteinExistence type="predicted"/>
<dbReference type="AlphaFoldDB" id="A0AB34KF38"/>
<accession>A0AB34KF38</accession>
<evidence type="ECO:0008006" key="6">
    <source>
        <dbReference type="Google" id="ProtNLM"/>
    </source>
</evidence>
<feature type="disulfide bond" evidence="3">
    <location>
        <begin position="53"/>
        <end position="375"/>
    </location>
</feature>
<keyword evidence="2" id="KW-0325">Glycoprotein</keyword>
<sequence length="462" mass="51894">MLSYLALLPAAYAWQQRPLYSEYSFNPLEHLAGIAPYYEPSDPPRDPAPPQGCSVTQAAYLVRHAAINANSFDYETYLEPFTQKLSNTSVKWDVIPELSFLSDWSPPKIEEESKLTRTGKLEAAHLGVQLSYRYDNLKQPKNVWTSTAERTVISAQSFVRAIELEEDEINVVQIYEGAESGADSLTPYKACPAYSGSIGSEQSSEYVKKYTKPIIARLQHLAPEFNWTASDVVGMFQWCGYDTVVRGSSPFCSETLFRPDEWLQFEYGQDLMYHYNSGYGAQYSGANGFPWFNSTINLLTADRTDSDEDLYVSFTHRELPPMVLVAMGLYNNSALTGANDVNGSMPLDRVNYARQWRSSRILPFLGNIAIERMDCAEAYGYPNGSDADTDYYRVLVNRVPLTLPDCYDGPQESCSREKIQGYVRERAGVVGEFSEVCGVDYQNSTDVLSIYTMNTTGQTVGK</sequence>